<dbReference type="InterPro" id="IPR035902">
    <property type="entry name" value="Nuc_phospho_transferase"/>
</dbReference>
<dbReference type="InterPro" id="IPR000312">
    <property type="entry name" value="Glycosyl_Trfase_fam3"/>
</dbReference>
<dbReference type="SUPFAM" id="SSF47648">
    <property type="entry name" value="Nucleoside phosphorylase/phosphoribosyltransferase N-terminal domain"/>
    <property type="match status" value="1"/>
</dbReference>
<dbReference type="PANTHER" id="PTHR10515">
    <property type="entry name" value="THYMIDINE PHOSPHORYLASE"/>
    <property type="match status" value="1"/>
</dbReference>
<dbReference type="GO" id="GO:0006213">
    <property type="term" value="P:pyrimidine nucleoside metabolic process"/>
    <property type="evidence" value="ECO:0007669"/>
    <property type="project" value="InterPro"/>
</dbReference>
<evidence type="ECO:0000256" key="3">
    <source>
        <dbReference type="ARBA" id="ARBA00011892"/>
    </source>
</evidence>
<comment type="catalytic activity">
    <reaction evidence="6">
        <text>thymidine + phosphate = 2-deoxy-alpha-D-ribose 1-phosphate + thymine</text>
        <dbReference type="Rhea" id="RHEA:16037"/>
        <dbReference type="ChEBI" id="CHEBI:17748"/>
        <dbReference type="ChEBI" id="CHEBI:17821"/>
        <dbReference type="ChEBI" id="CHEBI:43474"/>
        <dbReference type="ChEBI" id="CHEBI:57259"/>
        <dbReference type="EC" id="2.4.2.4"/>
    </reaction>
</comment>
<dbReference type="Gene3D" id="1.20.970.10">
    <property type="entry name" value="Transferase, Pyrimidine Nucleoside Phosphorylase, Chain C"/>
    <property type="match status" value="1"/>
</dbReference>
<dbReference type="InterPro" id="IPR000053">
    <property type="entry name" value="Thymidine/pyrmidine_PPase"/>
</dbReference>
<organism evidence="8 9">
    <name type="scientific">Pedosphaera parvula (strain Ellin514)</name>
    <dbReference type="NCBI Taxonomy" id="320771"/>
    <lineage>
        <taxon>Bacteria</taxon>
        <taxon>Pseudomonadati</taxon>
        <taxon>Verrucomicrobiota</taxon>
        <taxon>Pedosphaerae</taxon>
        <taxon>Pedosphaerales</taxon>
        <taxon>Pedosphaeraceae</taxon>
        <taxon>Pedosphaera</taxon>
    </lineage>
</organism>
<gene>
    <name evidence="8" type="ORF">Cflav_PD0124</name>
</gene>
<comment type="subunit">
    <text evidence="2">Homodimer.</text>
</comment>
<dbReference type="STRING" id="320771.Cflav_PD0124"/>
<dbReference type="FunFam" id="3.40.1030.10:FF:000003">
    <property type="entry name" value="Pyrimidine-nucleoside phosphorylase"/>
    <property type="match status" value="1"/>
</dbReference>
<comment type="caution">
    <text evidence="8">The sequence shown here is derived from an EMBL/GenBank/DDBJ whole genome shotgun (WGS) entry which is preliminary data.</text>
</comment>
<feature type="domain" description="Pyrimidine nucleoside phosphorylase C-terminal" evidence="7">
    <location>
        <begin position="346"/>
        <end position="420"/>
    </location>
</feature>
<dbReference type="NCBIfam" id="TIGR02644">
    <property type="entry name" value="Y_phosphoryl"/>
    <property type="match status" value="1"/>
</dbReference>
<dbReference type="InterPro" id="IPR018090">
    <property type="entry name" value="Pyrmidine_PPas_bac/euk"/>
</dbReference>
<dbReference type="AlphaFoldDB" id="B9XSV2"/>
<dbReference type="RefSeq" id="WP_007418885.1">
    <property type="nucleotide sequence ID" value="NZ_ABOX02000087.1"/>
</dbReference>
<evidence type="ECO:0000313" key="9">
    <source>
        <dbReference type="Proteomes" id="UP000003688"/>
    </source>
</evidence>
<dbReference type="InterPro" id="IPR036320">
    <property type="entry name" value="Glycosyl_Trfase_fam3_N_dom_sf"/>
</dbReference>
<name>B9XSV2_PEDPL</name>
<sequence length="436" mass="46768">MNFLSLIEAKRDGQVFTTEQIRQIVSNYTAGNIPDYQMASLLMAIYFQGLNTKETSALTLAMRDSGDVLRFPNDPRPLVDKHSTGGVGDKVSLPLAPLLACLGFRVPMISGRGLGITGGTLDKLESISGLSTALPVEKIVSIVQTVGCVICGQTAQMVPADKGLYALRDVTGTVPSIPLITASILSKKLAENLDALVLDVKFGAAAFMPTIDKADELAQAMVKLGIECGVNTRALVTNMDRPLGRAAGNWLEVKESVDCLEGKGPSDLEELVIAFAATLLLQTKKAIHLKEARAQAVACLASGRPRQKWDEMIVAQGGDLEVFNRKLAREHTAPVVVELSAEVDGFLAKVNPRVIGEVVRDLGGGRFTKETIINHDVGIDMLLPAGEDVSFDTVLCRVHATDKAQAETALARLKSAFEFSELQPTLPPLIQKVVQM</sequence>
<dbReference type="Proteomes" id="UP000003688">
    <property type="component" value="Unassembled WGS sequence"/>
</dbReference>
<dbReference type="SUPFAM" id="SSF54680">
    <property type="entry name" value="Pyrimidine nucleoside phosphorylase C-terminal domain"/>
    <property type="match status" value="1"/>
</dbReference>
<evidence type="ECO:0000256" key="6">
    <source>
        <dbReference type="ARBA" id="ARBA00048550"/>
    </source>
</evidence>
<dbReference type="SUPFAM" id="SSF52418">
    <property type="entry name" value="Nucleoside phosphorylase/phosphoribosyltransferase catalytic domain"/>
    <property type="match status" value="1"/>
</dbReference>
<dbReference type="InterPro" id="IPR017872">
    <property type="entry name" value="Pyrmidine_PPase_CS"/>
</dbReference>
<dbReference type="NCBIfam" id="NF004490">
    <property type="entry name" value="PRK05820.1"/>
    <property type="match status" value="1"/>
</dbReference>
<dbReference type="EC" id="2.4.2.4" evidence="3"/>
<dbReference type="GO" id="GO:0004645">
    <property type="term" value="F:1,4-alpha-oligoglucan phosphorylase activity"/>
    <property type="evidence" value="ECO:0007669"/>
    <property type="project" value="InterPro"/>
</dbReference>
<evidence type="ECO:0000313" key="8">
    <source>
        <dbReference type="EMBL" id="EEF57089.1"/>
    </source>
</evidence>
<dbReference type="GO" id="GO:0005829">
    <property type="term" value="C:cytosol"/>
    <property type="evidence" value="ECO:0007669"/>
    <property type="project" value="TreeGrafter"/>
</dbReference>
<evidence type="ECO:0000256" key="1">
    <source>
        <dbReference type="ARBA" id="ARBA00006915"/>
    </source>
</evidence>
<evidence type="ECO:0000256" key="4">
    <source>
        <dbReference type="ARBA" id="ARBA00022676"/>
    </source>
</evidence>
<dbReference type="PANTHER" id="PTHR10515:SF0">
    <property type="entry name" value="THYMIDINE PHOSPHORYLASE"/>
    <property type="match status" value="1"/>
</dbReference>
<dbReference type="Gene3D" id="3.40.1030.10">
    <property type="entry name" value="Nucleoside phosphorylase/phosphoribosyltransferase catalytic domain"/>
    <property type="match status" value="1"/>
</dbReference>
<dbReference type="PIRSF" id="PIRSF000478">
    <property type="entry name" value="TP_PyNP"/>
    <property type="match status" value="1"/>
</dbReference>
<proteinExistence type="inferred from homology"/>
<protein>
    <recommendedName>
        <fullName evidence="3">thymidine phosphorylase</fullName>
        <ecNumber evidence="3">2.4.2.4</ecNumber>
    </recommendedName>
</protein>
<dbReference type="GO" id="GO:0009032">
    <property type="term" value="F:thymidine phosphorylase activity"/>
    <property type="evidence" value="ECO:0007669"/>
    <property type="project" value="UniProtKB-EC"/>
</dbReference>
<evidence type="ECO:0000256" key="5">
    <source>
        <dbReference type="ARBA" id="ARBA00022679"/>
    </source>
</evidence>
<dbReference type="PROSITE" id="PS00647">
    <property type="entry name" value="THYMID_PHOSPHORYLASE"/>
    <property type="match status" value="1"/>
</dbReference>
<dbReference type="InterPro" id="IPR013102">
    <property type="entry name" value="PYNP_C"/>
</dbReference>
<keyword evidence="4 8" id="KW-0328">Glycosyltransferase</keyword>
<keyword evidence="5 8" id="KW-0808">Transferase</keyword>
<comment type="similarity">
    <text evidence="1">Belongs to the thymidine/pyrimidine-nucleoside phosphorylase family.</text>
</comment>
<evidence type="ECO:0000256" key="2">
    <source>
        <dbReference type="ARBA" id="ARBA00011738"/>
    </source>
</evidence>
<dbReference type="GO" id="GO:0006206">
    <property type="term" value="P:pyrimidine nucleobase metabolic process"/>
    <property type="evidence" value="ECO:0007669"/>
    <property type="project" value="InterPro"/>
</dbReference>
<dbReference type="Pfam" id="PF07831">
    <property type="entry name" value="PYNP_C"/>
    <property type="match status" value="1"/>
</dbReference>
<reference evidence="8 9" key="1">
    <citation type="journal article" date="2011" name="J. Bacteriol.">
        <title>Genome sequence of 'Pedosphaera parvula' Ellin514, an aerobic Verrucomicrobial isolate from pasture soil.</title>
        <authorList>
            <person name="Kant R."/>
            <person name="van Passel M.W."/>
            <person name="Sangwan P."/>
            <person name="Palva A."/>
            <person name="Lucas S."/>
            <person name="Copeland A."/>
            <person name="Lapidus A."/>
            <person name="Glavina Del Rio T."/>
            <person name="Dalin E."/>
            <person name="Tice H."/>
            <person name="Bruce D."/>
            <person name="Goodwin L."/>
            <person name="Pitluck S."/>
            <person name="Chertkov O."/>
            <person name="Larimer F.W."/>
            <person name="Land M.L."/>
            <person name="Hauser L."/>
            <person name="Brettin T.S."/>
            <person name="Detter J.C."/>
            <person name="Han S."/>
            <person name="de Vos W.M."/>
            <person name="Janssen P.H."/>
            <person name="Smidt H."/>
        </authorList>
    </citation>
    <scope>NUCLEOTIDE SEQUENCE [LARGE SCALE GENOMIC DNA]</scope>
    <source>
        <strain evidence="8 9">Ellin514</strain>
    </source>
</reference>
<keyword evidence="9" id="KW-1185">Reference proteome</keyword>
<dbReference type="InterPro" id="IPR017459">
    <property type="entry name" value="Glycosyl_Trfase_fam3_N_dom"/>
</dbReference>
<dbReference type="EMBL" id="ABOX02000087">
    <property type="protein sequence ID" value="EEF57089.1"/>
    <property type="molecule type" value="Genomic_DNA"/>
</dbReference>
<accession>B9XSV2</accession>
<dbReference type="OrthoDB" id="9763887at2"/>
<dbReference type="Pfam" id="PF02885">
    <property type="entry name" value="Glycos_trans_3N"/>
    <property type="match status" value="1"/>
</dbReference>
<dbReference type="InterPro" id="IPR036566">
    <property type="entry name" value="PYNP-like_C_sf"/>
</dbReference>
<dbReference type="SMART" id="SM00941">
    <property type="entry name" value="PYNP_C"/>
    <property type="match status" value="1"/>
</dbReference>
<evidence type="ECO:0000259" key="7">
    <source>
        <dbReference type="SMART" id="SM00941"/>
    </source>
</evidence>
<dbReference type="Pfam" id="PF00591">
    <property type="entry name" value="Glycos_transf_3"/>
    <property type="match status" value="1"/>
</dbReference>
<dbReference type="Gene3D" id="3.90.1170.30">
    <property type="entry name" value="Pyrimidine nucleoside phosphorylase-like, C-terminal domain"/>
    <property type="match status" value="1"/>
</dbReference>